<dbReference type="Gene3D" id="3.40.50.1820">
    <property type="entry name" value="alpha/beta hydrolase"/>
    <property type="match status" value="1"/>
</dbReference>
<evidence type="ECO:0000313" key="2">
    <source>
        <dbReference type="EMBL" id="MEV0364694.1"/>
    </source>
</evidence>
<proteinExistence type="predicted"/>
<protein>
    <submittedName>
        <fullName evidence="2">Alpha/beta hydrolase</fullName>
    </submittedName>
</protein>
<dbReference type="InterPro" id="IPR029058">
    <property type="entry name" value="AB_hydrolase_fold"/>
</dbReference>
<organism evidence="2 3">
    <name type="scientific">Nocardia fusca</name>
    <dbReference type="NCBI Taxonomy" id="941183"/>
    <lineage>
        <taxon>Bacteria</taxon>
        <taxon>Bacillati</taxon>
        <taxon>Actinomycetota</taxon>
        <taxon>Actinomycetes</taxon>
        <taxon>Mycobacteriales</taxon>
        <taxon>Nocardiaceae</taxon>
        <taxon>Nocardia</taxon>
    </lineage>
</organism>
<dbReference type="InterPro" id="IPR000073">
    <property type="entry name" value="AB_hydrolase_1"/>
</dbReference>
<evidence type="ECO:0000313" key="3">
    <source>
        <dbReference type="Proteomes" id="UP001551658"/>
    </source>
</evidence>
<comment type="caution">
    <text evidence="2">The sequence shown here is derived from an EMBL/GenBank/DDBJ whole genome shotgun (WGS) entry which is preliminary data.</text>
</comment>
<dbReference type="InterPro" id="IPR022742">
    <property type="entry name" value="Hydrolase_4"/>
</dbReference>
<sequence length="266" mass="28154">MTMREGVLTGGAPYLEFGTGSPLVVFRTVLPDSANPKGAARWAELRSLRSLAERFTVLTVGRRPGLEPGVTMAELAAHHAEELHARFDCAVDVFGLSTAGCLALQFAVDHPGLVRRLVVAAAGPRLGSEGRRIQREYTELLAAGRYRAAAAALAPTAADSPPGRVLMAALLGLTAGRPADPDGMVAMLAAEDAFDIEDRLGEITAPTLVIAGARDALYPPELAERVAGGVRDGRLRVYEGRRHHTVMSDRRFSEDVIAFLAPPGAG</sequence>
<name>A0ABV3FAH0_9NOCA</name>
<dbReference type="RefSeq" id="WP_357980061.1">
    <property type="nucleotide sequence ID" value="NZ_JBFAIH010000010.1"/>
</dbReference>
<dbReference type="EMBL" id="JBFAIH010000010">
    <property type="protein sequence ID" value="MEV0364694.1"/>
    <property type="molecule type" value="Genomic_DNA"/>
</dbReference>
<evidence type="ECO:0000259" key="1">
    <source>
        <dbReference type="Pfam" id="PF12146"/>
    </source>
</evidence>
<dbReference type="SUPFAM" id="SSF53474">
    <property type="entry name" value="alpha/beta-Hydrolases"/>
    <property type="match status" value="1"/>
</dbReference>
<dbReference type="GO" id="GO:0016787">
    <property type="term" value="F:hydrolase activity"/>
    <property type="evidence" value="ECO:0007669"/>
    <property type="project" value="UniProtKB-KW"/>
</dbReference>
<accession>A0ABV3FAH0</accession>
<reference evidence="2 3" key="1">
    <citation type="submission" date="2024-06" db="EMBL/GenBank/DDBJ databases">
        <title>The Natural Products Discovery Center: Release of the First 8490 Sequenced Strains for Exploring Actinobacteria Biosynthetic Diversity.</title>
        <authorList>
            <person name="Kalkreuter E."/>
            <person name="Kautsar S.A."/>
            <person name="Yang D."/>
            <person name="Bader C.D."/>
            <person name="Teijaro C.N."/>
            <person name="Fluegel L."/>
            <person name="Davis C.M."/>
            <person name="Simpson J.R."/>
            <person name="Lauterbach L."/>
            <person name="Steele A.D."/>
            <person name="Gui C."/>
            <person name="Meng S."/>
            <person name="Li G."/>
            <person name="Viehrig K."/>
            <person name="Ye F."/>
            <person name="Su P."/>
            <person name="Kiefer A.F."/>
            <person name="Nichols A."/>
            <person name="Cepeda A.J."/>
            <person name="Yan W."/>
            <person name="Fan B."/>
            <person name="Jiang Y."/>
            <person name="Adhikari A."/>
            <person name="Zheng C.-J."/>
            <person name="Schuster L."/>
            <person name="Cowan T.M."/>
            <person name="Smanski M.J."/>
            <person name="Chevrette M.G."/>
            <person name="De Carvalho L.P.S."/>
            <person name="Shen B."/>
        </authorList>
    </citation>
    <scope>NUCLEOTIDE SEQUENCE [LARGE SCALE GENOMIC DNA]</scope>
    <source>
        <strain evidence="2 3">NPDC050671</strain>
    </source>
</reference>
<gene>
    <name evidence="2" type="ORF">AB0H72_18550</name>
</gene>
<dbReference type="PRINTS" id="PR00111">
    <property type="entry name" value="ABHYDROLASE"/>
</dbReference>
<keyword evidence="3" id="KW-1185">Reference proteome</keyword>
<keyword evidence="2" id="KW-0378">Hydrolase</keyword>
<dbReference type="Proteomes" id="UP001551658">
    <property type="component" value="Unassembled WGS sequence"/>
</dbReference>
<feature type="domain" description="Serine aminopeptidase S33" evidence="1">
    <location>
        <begin position="90"/>
        <end position="246"/>
    </location>
</feature>
<dbReference type="Pfam" id="PF12146">
    <property type="entry name" value="Hydrolase_4"/>
    <property type="match status" value="1"/>
</dbReference>